<gene>
    <name evidence="4" type="ORF">JI435_022350</name>
</gene>
<proteinExistence type="predicted"/>
<dbReference type="AlphaFoldDB" id="A0A7U2HVC9"/>
<name>A0A7U2HVC9_PHANO</name>
<dbReference type="Gene3D" id="4.10.240.10">
    <property type="entry name" value="Zn(2)-C6 fungal-type DNA-binding domain"/>
    <property type="match status" value="1"/>
</dbReference>
<dbReference type="PROSITE" id="PS00463">
    <property type="entry name" value="ZN2_CY6_FUNGAL_1"/>
    <property type="match status" value="1"/>
</dbReference>
<dbReference type="GO" id="GO:0000981">
    <property type="term" value="F:DNA-binding transcription factor activity, RNA polymerase II-specific"/>
    <property type="evidence" value="ECO:0007669"/>
    <property type="project" value="InterPro"/>
</dbReference>
<dbReference type="PANTHER" id="PTHR47256:SF1">
    <property type="entry name" value="ZN(II)2CYS6 TRANSCRIPTION FACTOR (EUROFUNG)"/>
    <property type="match status" value="1"/>
</dbReference>
<evidence type="ECO:0000313" key="5">
    <source>
        <dbReference type="Proteomes" id="UP000663193"/>
    </source>
</evidence>
<dbReference type="PROSITE" id="PS50048">
    <property type="entry name" value="ZN2_CY6_FUNGAL_2"/>
    <property type="match status" value="1"/>
</dbReference>
<sequence>MADARKLAPRPPGAVHPYASASSSRRAKVSIACESCRSRRVKCDGVKPKCRSCRTQATDCVYATPTNHLAEQQKVKIEKLESDKSALYEILWYLQTKNPEQATALLEYLRCNPGDDVGATLQHFTEYRQGLSDMNVVSESEANSSRSISTPSASYNTEPLDLARVFDDRILVQPETVASLSTRTSYATVLDLNEPIDWFFNCVGALFYIMDKDVAQRSIESIKDFHMPLGDLVTMNVDARTTTTAAELAGMAAVGVVHSRLAEPDAARPAELADYFYAVAKLGLDVAIEYNPLRAVKICALVAMYNIIVHASVALAYLDLGISLSRRFGIDASEQNPTLSPVDYDDMWRTYRTLVHLQCWLSASLDSVPIALGPAALEVKEDTGVAPEDMIRRECVKVTIIKAEMLHQVPETAPVPGNVVANFQQRFRTFVEQLPDWMGLLQLISNEQREHTLQFRPVIFYVHLFYHSARMLLSRRLAIAYIPLDATSKVLLPVEVHKAIRDGLLAARNNAVLMESMLFEGKIVQVCWLCM</sequence>
<dbReference type="SMART" id="SM00066">
    <property type="entry name" value="GAL4"/>
    <property type="match status" value="1"/>
</dbReference>
<dbReference type="EMBL" id="CP069024">
    <property type="protein sequence ID" value="QRC92068.1"/>
    <property type="molecule type" value="Genomic_DNA"/>
</dbReference>
<organism evidence="4 5">
    <name type="scientific">Phaeosphaeria nodorum (strain SN15 / ATCC MYA-4574 / FGSC 10173)</name>
    <name type="common">Glume blotch fungus</name>
    <name type="synonym">Parastagonospora nodorum</name>
    <dbReference type="NCBI Taxonomy" id="321614"/>
    <lineage>
        <taxon>Eukaryota</taxon>
        <taxon>Fungi</taxon>
        <taxon>Dikarya</taxon>
        <taxon>Ascomycota</taxon>
        <taxon>Pezizomycotina</taxon>
        <taxon>Dothideomycetes</taxon>
        <taxon>Pleosporomycetidae</taxon>
        <taxon>Pleosporales</taxon>
        <taxon>Pleosporineae</taxon>
        <taxon>Phaeosphaeriaceae</taxon>
        <taxon>Parastagonospora</taxon>
    </lineage>
</organism>
<evidence type="ECO:0000256" key="2">
    <source>
        <dbReference type="SAM" id="MobiDB-lite"/>
    </source>
</evidence>
<evidence type="ECO:0000313" key="4">
    <source>
        <dbReference type="EMBL" id="QRC92068.1"/>
    </source>
</evidence>
<feature type="domain" description="Zn(2)-C6 fungal-type" evidence="3">
    <location>
        <begin position="32"/>
        <end position="62"/>
    </location>
</feature>
<evidence type="ECO:0000259" key="3">
    <source>
        <dbReference type="PROSITE" id="PS50048"/>
    </source>
</evidence>
<dbReference type="SUPFAM" id="SSF57701">
    <property type="entry name" value="Zn2/Cys6 DNA-binding domain"/>
    <property type="match status" value="1"/>
</dbReference>
<feature type="region of interest" description="Disordered" evidence="2">
    <location>
        <begin position="1"/>
        <end position="21"/>
    </location>
</feature>
<dbReference type="Proteomes" id="UP000663193">
    <property type="component" value="Chromosome 2"/>
</dbReference>
<keyword evidence="1" id="KW-0539">Nucleus</keyword>
<dbReference type="CDD" id="cd12148">
    <property type="entry name" value="fungal_TF_MHR"/>
    <property type="match status" value="1"/>
</dbReference>
<evidence type="ECO:0000256" key="1">
    <source>
        <dbReference type="ARBA" id="ARBA00023242"/>
    </source>
</evidence>
<protein>
    <recommendedName>
        <fullName evidence="3">Zn(2)-C6 fungal-type domain-containing protein</fullName>
    </recommendedName>
</protein>
<dbReference type="GO" id="GO:0008270">
    <property type="term" value="F:zinc ion binding"/>
    <property type="evidence" value="ECO:0007669"/>
    <property type="project" value="InterPro"/>
</dbReference>
<dbReference type="CDD" id="cd00067">
    <property type="entry name" value="GAL4"/>
    <property type="match status" value="1"/>
</dbReference>
<accession>A0A7U2HVC9</accession>
<dbReference type="InterPro" id="IPR001138">
    <property type="entry name" value="Zn2Cys6_DnaBD"/>
</dbReference>
<dbReference type="Pfam" id="PF00172">
    <property type="entry name" value="Zn_clus"/>
    <property type="match status" value="1"/>
</dbReference>
<dbReference type="InterPro" id="IPR036864">
    <property type="entry name" value="Zn2-C6_fun-type_DNA-bd_sf"/>
</dbReference>
<dbReference type="OrthoDB" id="1919336at2759"/>
<dbReference type="InterPro" id="IPR053187">
    <property type="entry name" value="Notoamide_regulator"/>
</dbReference>
<keyword evidence="5" id="KW-1185">Reference proteome</keyword>
<reference evidence="5" key="1">
    <citation type="journal article" date="2021" name="BMC Genomics">
        <title>Chromosome-level genome assembly and manually-curated proteome of model necrotroph Parastagonospora nodorum Sn15 reveals a genome-wide trove of candidate effector homologs, and redundancy of virulence-related functions within an accessory chromosome.</title>
        <authorList>
            <person name="Bertazzoni S."/>
            <person name="Jones D.A.B."/>
            <person name="Phan H.T."/>
            <person name="Tan K.-C."/>
            <person name="Hane J.K."/>
        </authorList>
    </citation>
    <scope>NUCLEOTIDE SEQUENCE [LARGE SCALE GENOMIC DNA]</scope>
    <source>
        <strain evidence="5">SN15 / ATCC MYA-4574 / FGSC 10173)</strain>
    </source>
</reference>
<dbReference type="VEuPathDB" id="FungiDB:JI435_022350"/>
<dbReference type="PANTHER" id="PTHR47256">
    <property type="entry name" value="ZN(II)2CYS6 TRANSCRIPTION FACTOR (EUROFUNG)-RELATED"/>
    <property type="match status" value="1"/>
</dbReference>